<dbReference type="Gene3D" id="3.80.10.10">
    <property type="entry name" value="Ribonuclease Inhibitor"/>
    <property type="match status" value="2"/>
</dbReference>
<protein>
    <submittedName>
        <fullName evidence="1">Cell surface protein</fullName>
    </submittedName>
</protein>
<keyword evidence="2" id="KW-1185">Reference proteome</keyword>
<comment type="caution">
    <text evidence="1">The sequence shown here is derived from an EMBL/GenBank/DDBJ whole genome shotgun (WGS) entry which is preliminary data.</text>
</comment>
<dbReference type="AlphaFoldDB" id="B9XP14"/>
<dbReference type="EMBL" id="ABOX02000044">
    <property type="protein sequence ID" value="EEF58370.1"/>
    <property type="molecule type" value="Genomic_DNA"/>
</dbReference>
<proteinExistence type="predicted"/>
<dbReference type="InterPro" id="IPR032675">
    <property type="entry name" value="LRR_dom_sf"/>
</dbReference>
<dbReference type="Pfam" id="PF13306">
    <property type="entry name" value="LRR_5"/>
    <property type="match status" value="3"/>
</dbReference>
<organism evidence="1 2">
    <name type="scientific">Pedosphaera parvula (strain Ellin514)</name>
    <dbReference type="NCBI Taxonomy" id="320771"/>
    <lineage>
        <taxon>Bacteria</taxon>
        <taxon>Pseudomonadati</taxon>
        <taxon>Verrucomicrobiota</taxon>
        <taxon>Pedosphaerae</taxon>
        <taxon>Pedosphaerales</taxon>
        <taxon>Pedosphaeraceae</taxon>
        <taxon>Pedosphaera</taxon>
    </lineage>
</organism>
<evidence type="ECO:0000313" key="1">
    <source>
        <dbReference type="EMBL" id="EEF58370.1"/>
    </source>
</evidence>
<dbReference type="PANTHER" id="PTHR45661">
    <property type="entry name" value="SURFACE ANTIGEN"/>
    <property type="match status" value="1"/>
</dbReference>
<accession>B9XP14</accession>
<dbReference type="SUPFAM" id="SSF52058">
    <property type="entry name" value="L domain-like"/>
    <property type="match status" value="2"/>
</dbReference>
<dbReference type="InterPro" id="IPR026906">
    <property type="entry name" value="LRR_5"/>
</dbReference>
<sequence length="576" mass="60936">MRNISILGTNAGTDPRLNKNEPRCGLIKWRVSFRYRTQLVALVTGLMIFTCSRVTNADQSGDWLFSTDGSTVSITGYVGSGGLVTVPGSINSLPVTSLADRAFYGNTAVKNVVIPDTVASIGTSAFTDCTGITNIGLGNGVRDIGVWCFQNCTNLPSINIPDTVTNIGAIAFGYCYRLTNINIGTGVSTLGVQPFYLCTNLTTITVDLLNGSFSTLNGALFDHDQTTLIVWPAGKSGNYTVPVTVTNIGNDAFQYCYKLTNVVFPDGLVRIGNGAFYNCTNLSSPAFPTNLAFIGDYAFQFSSKLTNIVLPASVINIGVATFGQCAALASFTVDPLNSSFSSVDGVLLDKSEKTLLQFPAAKLGSYVIPQTVTSIGNSAFSGARGLTRVSIPAGVTNIGNNAFYGCSTLSGVVLPRLTTIQSGTFSFCNNLQNIFIPASVTNIDLAAFSSCGNLKGVFFEGGPPTLGSSVFVGANVATVYFTPGTTGWGVTFGARPTLLWNPSADTADSTFGVQSNSFGFTIKGTMNIPVVVEVCTNLSSPAWIGLKSFNLTNGSVYISDAQWTNYSIRYFRFRSP</sequence>
<reference evidence="1 2" key="1">
    <citation type="journal article" date="2011" name="J. Bacteriol.">
        <title>Genome sequence of 'Pedosphaera parvula' Ellin514, an aerobic Verrucomicrobial isolate from pasture soil.</title>
        <authorList>
            <person name="Kant R."/>
            <person name="van Passel M.W."/>
            <person name="Sangwan P."/>
            <person name="Palva A."/>
            <person name="Lucas S."/>
            <person name="Copeland A."/>
            <person name="Lapidus A."/>
            <person name="Glavina Del Rio T."/>
            <person name="Dalin E."/>
            <person name="Tice H."/>
            <person name="Bruce D."/>
            <person name="Goodwin L."/>
            <person name="Pitluck S."/>
            <person name="Chertkov O."/>
            <person name="Larimer F.W."/>
            <person name="Land M.L."/>
            <person name="Hauser L."/>
            <person name="Brettin T.S."/>
            <person name="Detter J.C."/>
            <person name="Han S."/>
            <person name="de Vos W.M."/>
            <person name="Janssen P.H."/>
            <person name="Smidt H."/>
        </authorList>
    </citation>
    <scope>NUCLEOTIDE SEQUENCE [LARGE SCALE GENOMIC DNA]</scope>
    <source>
        <strain evidence="1 2">Ellin514</strain>
    </source>
</reference>
<dbReference type="Gene3D" id="3.40.50.12480">
    <property type="match status" value="2"/>
</dbReference>
<gene>
    <name evidence="1" type="ORF">Cflav_PD6113</name>
</gene>
<dbReference type="InterPro" id="IPR053139">
    <property type="entry name" value="Surface_bspA-like"/>
</dbReference>
<dbReference type="PANTHER" id="PTHR45661:SF3">
    <property type="entry name" value="IG-LIKE DOMAIN-CONTAINING PROTEIN"/>
    <property type="match status" value="1"/>
</dbReference>
<dbReference type="Proteomes" id="UP000003688">
    <property type="component" value="Unassembled WGS sequence"/>
</dbReference>
<name>B9XP14_PEDPL</name>
<evidence type="ECO:0000313" key="2">
    <source>
        <dbReference type="Proteomes" id="UP000003688"/>
    </source>
</evidence>
<dbReference type="STRING" id="320771.Cflav_PD6113"/>